<protein>
    <submittedName>
        <fullName evidence="1">DUF3445 domain-containing protein</fullName>
    </submittedName>
</protein>
<dbReference type="EMBL" id="WELI01000002">
    <property type="protein sequence ID" value="KAB7732281.1"/>
    <property type="molecule type" value="Genomic_DNA"/>
</dbReference>
<dbReference type="InterPro" id="IPR021848">
    <property type="entry name" value="HODM_asu-like"/>
</dbReference>
<dbReference type="Proteomes" id="UP000488299">
    <property type="component" value="Unassembled WGS sequence"/>
</dbReference>
<name>A0A7J5U3K9_9BACT</name>
<sequence>MCMLPYFPFGDRFNDKMGTAPLGPTEPLLEVDTQYRAEIALKRQLLVAVPGYYAQALPGSELAQWEAAELIMQQMARYYPDSFSFSQQAGQWLWSNRILGEATAIRSHEEGSLPTFPIDWIGQQVQEDLLLLSGQDVRLVAGQLCFGNGWCLDEKLGLPFWEIHAPINPIVTPMMQAAGQLMQRLPAGRTVWRLNWSIKASNQLDMSSRRMPDLNGQLQQLLPALTPETVGDQLFIRIERQTLTRLPRSGSILFGIHTYQNRLADELSERPDAARRLLNVLNTTPPAMLDYKGISPFLEPLIRFLERDGRPKIPMG</sequence>
<dbReference type="AlphaFoldDB" id="A0A7J5U3K9"/>
<evidence type="ECO:0000313" key="2">
    <source>
        <dbReference type="Proteomes" id="UP000488299"/>
    </source>
</evidence>
<comment type="caution">
    <text evidence="1">The sequence shown here is derived from an EMBL/GenBank/DDBJ whole genome shotgun (WGS) entry which is preliminary data.</text>
</comment>
<organism evidence="1 2">
    <name type="scientific">Rudanella paleaurantiibacter</name>
    <dbReference type="NCBI Taxonomy" id="2614655"/>
    <lineage>
        <taxon>Bacteria</taxon>
        <taxon>Pseudomonadati</taxon>
        <taxon>Bacteroidota</taxon>
        <taxon>Cytophagia</taxon>
        <taxon>Cytophagales</taxon>
        <taxon>Cytophagaceae</taxon>
        <taxon>Rudanella</taxon>
    </lineage>
</organism>
<dbReference type="Pfam" id="PF11927">
    <property type="entry name" value="HODM_asu-like"/>
    <property type="match status" value="1"/>
</dbReference>
<reference evidence="1 2" key="1">
    <citation type="submission" date="2019-10" db="EMBL/GenBank/DDBJ databases">
        <title>Rudanella paleaurantiibacter sp. nov., isolated from sludge.</title>
        <authorList>
            <person name="Xu S.Q."/>
        </authorList>
    </citation>
    <scope>NUCLEOTIDE SEQUENCE [LARGE SCALE GENOMIC DNA]</scope>
    <source>
        <strain evidence="1 2">HX-22-17</strain>
    </source>
</reference>
<proteinExistence type="predicted"/>
<gene>
    <name evidence="1" type="ORF">F5984_05045</name>
</gene>
<accession>A0A7J5U3K9</accession>
<evidence type="ECO:0000313" key="1">
    <source>
        <dbReference type="EMBL" id="KAB7732281.1"/>
    </source>
</evidence>
<keyword evidence="2" id="KW-1185">Reference proteome</keyword>